<dbReference type="InterPro" id="IPR053185">
    <property type="entry name" value="SET_domain_protein"/>
</dbReference>
<dbReference type="Proteomes" id="UP000799753">
    <property type="component" value="Unassembled WGS sequence"/>
</dbReference>
<dbReference type="OrthoDB" id="265717at2759"/>
<dbReference type="PROSITE" id="PS50280">
    <property type="entry name" value="SET"/>
    <property type="match status" value="1"/>
</dbReference>
<dbReference type="Pfam" id="PF00856">
    <property type="entry name" value="SET"/>
    <property type="match status" value="1"/>
</dbReference>
<protein>
    <submittedName>
        <fullName evidence="3">SET domain-containing protein</fullName>
    </submittedName>
</protein>
<evidence type="ECO:0000259" key="2">
    <source>
        <dbReference type="PROSITE" id="PS50280"/>
    </source>
</evidence>
<dbReference type="Gene3D" id="2.170.270.10">
    <property type="entry name" value="SET domain"/>
    <property type="match status" value="1"/>
</dbReference>
<dbReference type="InterPro" id="IPR046341">
    <property type="entry name" value="SET_dom_sf"/>
</dbReference>
<name>A0A6A6RR60_9PLEO</name>
<dbReference type="EMBL" id="MU006791">
    <property type="protein sequence ID" value="KAF2637936.1"/>
    <property type="molecule type" value="Genomic_DNA"/>
</dbReference>
<dbReference type="InterPro" id="IPR011990">
    <property type="entry name" value="TPR-like_helical_dom_sf"/>
</dbReference>
<dbReference type="SUPFAM" id="SSF82199">
    <property type="entry name" value="SET domain"/>
    <property type="match status" value="1"/>
</dbReference>
<reference evidence="3" key="1">
    <citation type="journal article" date="2020" name="Stud. Mycol.">
        <title>101 Dothideomycetes genomes: a test case for predicting lifestyles and emergence of pathogens.</title>
        <authorList>
            <person name="Haridas S."/>
            <person name="Albert R."/>
            <person name="Binder M."/>
            <person name="Bloem J."/>
            <person name="Labutti K."/>
            <person name="Salamov A."/>
            <person name="Andreopoulos B."/>
            <person name="Baker S."/>
            <person name="Barry K."/>
            <person name="Bills G."/>
            <person name="Bluhm B."/>
            <person name="Cannon C."/>
            <person name="Castanera R."/>
            <person name="Culley D."/>
            <person name="Daum C."/>
            <person name="Ezra D."/>
            <person name="Gonzalez J."/>
            <person name="Henrissat B."/>
            <person name="Kuo A."/>
            <person name="Liang C."/>
            <person name="Lipzen A."/>
            <person name="Lutzoni F."/>
            <person name="Magnuson J."/>
            <person name="Mondo S."/>
            <person name="Nolan M."/>
            <person name="Ohm R."/>
            <person name="Pangilinan J."/>
            <person name="Park H.-J."/>
            <person name="Ramirez L."/>
            <person name="Alfaro M."/>
            <person name="Sun H."/>
            <person name="Tritt A."/>
            <person name="Yoshinaga Y."/>
            <person name="Zwiers L.-H."/>
            <person name="Turgeon B."/>
            <person name="Goodwin S."/>
            <person name="Spatafora J."/>
            <person name="Crous P."/>
            <person name="Grigoriev I."/>
        </authorList>
    </citation>
    <scope>NUCLEOTIDE SEQUENCE</scope>
    <source>
        <strain evidence="3">CBS 473.64</strain>
    </source>
</reference>
<feature type="domain" description="SET" evidence="2">
    <location>
        <begin position="134"/>
        <end position="279"/>
    </location>
</feature>
<evidence type="ECO:0000313" key="3">
    <source>
        <dbReference type="EMBL" id="KAF2637936.1"/>
    </source>
</evidence>
<sequence length="417" mass="46248">MPSFVASSLFTASLGIWVQAASSLSISSSQCWHEYPFSTVNLQSSRDGNTYNIDHIQVTTVNPPSYAPWSYPPICTSILESVGDKLCVYTNTSFSNNRGISLFTTPSIAAHVLTLPPFQSPSDLSDQAINANSGAWYLSQLPGRGLGLLATKPMVFKDRVTAYTPVSIAYLETELSTMEREKFWRIAVDQLPEKSRSMYLDLATVYGIEQVKYQDVVKANTFQMEVGAKNHLAIFPETSRANHGCAPNAQYYIDPNLLTHFVHATRPIEKDEEILISYTSPLESTANRQDHLSHGFHFKCTCSRCTDTSSDAALASIQSLQKSLNDWSDSSSGSPALAEELLQLYRDEGLEGFMDVPYGFAALAYNAVGDEDMAREYAGKALELGLMKDGSWTISAQIWREMLKGPSGHWSYRMRML</sequence>
<dbReference type="Gene3D" id="1.25.40.10">
    <property type="entry name" value="Tetratricopeptide repeat domain"/>
    <property type="match status" value="1"/>
</dbReference>
<evidence type="ECO:0000313" key="4">
    <source>
        <dbReference type="Proteomes" id="UP000799753"/>
    </source>
</evidence>
<dbReference type="CDD" id="cd20071">
    <property type="entry name" value="SET_SMYD"/>
    <property type="match status" value="1"/>
</dbReference>
<dbReference type="SMART" id="SM00317">
    <property type="entry name" value="SET"/>
    <property type="match status" value="1"/>
</dbReference>
<dbReference type="PANTHER" id="PTHR47332">
    <property type="entry name" value="SET DOMAIN-CONTAINING PROTEIN 5"/>
    <property type="match status" value="1"/>
</dbReference>
<dbReference type="PANTHER" id="PTHR47332:SF6">
    <property type="entry name" value="SET DOMAIN-CONTAINING PROTEIN"/>
    <property type="match status" value="1"/>
</dbReference>
<keyword evidence="1" id="KW-0732">Signal</keyword>
<dbReference type="AlphaFoldDB" id="A0A6A6RR60"/>
<evidence type="ECO:0000256" key="1">
    <source>
        <dbReference type="SAM" id="SignalP"/>
    </source>
</evidence>
<accession>A0A6A6RR60</accession>
<feature type="chain" id="PRO_5025404744" evidence="1">
    <location>
        <begin position="24"/>
        <end position="417"/>
    </location>
</feature>
<organism evidence="3 4">
    <name type="scientific">Massarina eburnea CBS 473.64</name>
    <dbReference type="NCBI Taxonomy" id="1395130"/>
    <lineage>
        <taxon>Eukaryota</taxon>
        <taxon>Fungi</taxon>
        <taxon>Dikarya</taxon>
        <taxon>Ascomycota</taxon>
        <taxon>Pezizomycotina</taxon>
        <taxon>Dothideomycetes</taxon>
        <taxon>Pleosporomycetidae</taxon>
        <taxon>Pleosporales</taxon>
        <taxon>Massarineae</taxon>
        <taxon>Massarinaceae</taxon>
        <taxon>Massarina</taxon>
    </lineage>
</organism>
<gene>
    <name evidence="3" type="ORF">P280DRAFT_471601</name>
</gene>
<keyword evidence="4" id="KW-1185">Reference proteome</keyword>
<proteinExistence type="predicted"/>
<feature type="signal peptide" evidence="1">
    <location>
        <begin position="1"/>
        <end position="23"/>
    </location>
</feature>
<dbReference type="InterPro" id="IPR001214">
    <property type="entry name" value="SET_dom"/>
</dbReference>